<dbReference type="NCBIfam" id="TIGR04056">
    <property type="entry name" value="OMP_RagA_SusC"/>
    <property type="match status" value="1"/>
</dbReference>
<dbReference type="InterPro" id="IPR037066">
    <property type="entry name" value="Plug_dom_sf"/>
</dbReference>
<dbReference type="AlphaFoldDB" id="A0A918J0L2"/>
<gene>
    <name evidence="10" type="ORF">GCM10007383_25370</name>
</gene>
<dbReference type="GO" id="GO:0009279">
    <property type="term" value="C:cell outer membrane"/>
    <property type="evidence" value="ECO:0007669"/>
    <property type="project" value="UniProtKB-SubCell"/>
</dbReference>
<dbReference type="EMBL" id="BMWP01000017">
    <property type="protein sequence ID" value="GGW39539.1"/>
    <property type="molecule type" value="Genomic_DNA"/>
</dbReference>
<reference evidence="10" key="1">
    <citation type="journal article" date="2014" name="Int. J. Syst. Evol. Microbiol.">
        <title>Complete genome sequence of Corynebacterium casei LMG S-19264T (=DSM 44701T), isolated from a smear-ripened cheese.</title>
        <authorList>
            <consortium name="US DOE Joint Genome Institute (JGI-PGF)"/>
            <person name="Walter F."/>
            <person name="Albersmeier A."/>
            <person name="Kalinowski J."/>
            <person name="Ruckert C."/>
        </authorList>
    </citation>
    <scope>NUCLEOTIDE SEQUENCE</scope>
    <source>
        <strain evidence="10">KCTC 12113</strain>
    </source>
</reference>
<keyword evidence="4 7" id="KW-0812">Transmembrane</keyword>
<dbReference type="InterPro" id="IPR039426">
    <property type="entry name" value="TonB-dep_rcpt-like"/>
</dbReference>
<comment type="subcellular location">
    <subcellularLocation>
        <location evidence="1 7">Cell outer membrane</location>
        <topology evidence="1 7">Multi-pass membrane protein</topology>
    </subcellularLocation>
</comment>
<comment type="similarity">
    <text evidence="7">Belongs to the TonB-dependent receptor family.</text>
</comment>
<dbReference type="InterPro" id="IPR036942">
    <property type="entry name" value="Beta-barrel_TonB_sf"/>
</dbReference>
<dbReference type="SUPFAM" id="SSF49464">
    <property type="entry name" value="Carboxypeptidase regulatory domain-like"/>
    <property type="match status" value="1"/>
</dbReference>
<name>A0A918J0L2_9FLAO</name>
<sequence length="1031" mass="113433">MFNKSIENVQGTISGVITDETGSPLPGVNILVVGTNKGAQSDFDGNYSITANQGDILRFSYLGLKSQDLEVGLNNTINVIMKEDINSLDEVVVVGYGTTIKRELTSSVVTVSTEELNEIPATSLGNAIAGRLAGVNIAQTNGKPGSTSQITVRGATSGQFAGSNEPLYVIDNVIASKSIFDALDVSEVASITVLKDAASAAVYGARAANGVVLVNTHSGKSGKTVINLTSTVGTTEPTNVPPMTTAFEQARIIENQRDFNGIPQDDPSRFSQAEMDFLRANDWGSFADQSATNPLLNRVAITASGGSEKINYFMSGSYVKQTGDFSKLSYKKTNFRAKVSADITDDLNVSINMNTNNDVRDEFYWRWNGSDDDFGDFYRTANRTGAWGPGVHNGEYVANFNGWNPVHLADGGAGNRERTSRNIGTIIDVNYTAPFLEGLTIGATYNKLNIRRDETLLRKIVEDVTFGVDPNNRFLLTDEVLGVRLRSDDGADSDSLEERTAEEDSYQFNARIGYENSFGDNHTINAFLNYEAFERFDRNFWARRRGLQTEFVTQLFATDPAVESQFANGGGAEFGRASYIGGMGYNYKEKIFINSSFRYDGSTKFAKDERWGFFPSVSLGWIVSEEEFFNSKLDFINFFKIRSSFGTTGNDDVGNSNFPYIQSYNVGGLGPVFGENESISNSAVIGAQPDLFITWEKQSSFNLGLDIQLLKSKLSASLDYFYNKKTDLYGSRQLFIPSSSGLTLGPTNYGGINIKGFEMVTSYKDKLGDDFYYDIGFNLGYAKDEYATLDEPETRRPYELLNGHGTSRIFGYTVEGIIRDQAQLDALIASGYKINGAVPQIGALYYKDLRSNPQDDPNGNTPDGIIDGNDQSYIGSASNPPINYGIRLNLNYKRFTLQTFAQGFAGHQKYQPANNRFQFGDIGNSSHTQWLDAWSPTNTNGALPRFGSPAADWNSTFWLLDADFLRLKNVNLAYDIPDNISSKIGAERINIFANGTNLFMIYSKIDQFDPETSGRGIPVNRTYSLGINVTF</sequence>
<keyword evidence="2 7" id="KW-0813">Transport</keyword>
<feature type="domain" description="TonB-dependent receptor plug" evidence="9">
    <location>
        <begin position="101"/>
        <end position="211"/>
    </location>
</feature>
<keyword evidence="11" id="KW-1185">Reference proteome</keyword>
<reference evidence="10" key="2">
    <citation type="submission" date="2020-09" db="EMBL/GenBank/DDBJ databases">
        <authorList>
            <person name="Sun Q."/>
            <person name="Kim S."/>
        </authorList>
    </citation>
    <scope>NUCLEOTIDE SEQUENCE</scope>
    <source>
        <strain evidence="10">KCTC 12113</strain>
    </source>
</reference>
<dbReference type="Proteomes" id="UP000634668">
    <property type="component" value="Unassembled WGS sequence"/>
</dbReference>
<evidence type="ECO:0000256" key="3">
    <source>
        <dbReference type="ARBA" id="ARBA00022452"/>
    </source>
</evidence>
<protein>
    <submittedName>
        <fullName evidence="10">SusC/RagA family TonB-linked outer membrane protein</fullName>
    </submittedName>
</protein>
<comment type="caution">
    <text evidence="10">The sequence shown here is derived from an EMBL/GenBank/DDBJ whole genome shotgun (WGS) entry which is preliminary data.</text>
</comment>
<dbReference type="InterPro" id="IPR023996">
    <property type="entry name" value="TonB-dep_OMP_SusC/RagA"/>
</dbReference>
<dbReference type="Pfam" id="PF07715">
    <property type="entry name" value="Plug"/>
    <property type="match status" value="1"/>
</dbReference>
<evidence type="ECO:0000256" key="8">
    <source>
        <dbReference type="SAM" id="MobiDB-lite"/>
    </source>
</evidence>
<dbReference type="Pfam" id="PF13715">
    <property type="entry name" value="CarbopepD_reg_2"/>
    <property type="match status" value="1"/>
</dbReference>
<dbReference type="Gene3D" id="2.60.40.1120">
    <property type="entry name" value="Carboxypeptidase-like, regulatory domain"/>
    <property type="match status" value="1"/>
</dbReference>
<keyword evidence="5 7" id="KW-0472">Membrane</keyword>
<keyword evidence="3 7" id="KW-1134">Transmembrane beta strand</keyword>
<evidence type="ECO:0000259" key="9">
    <source>
        <dbReference type="Pfam" id="PF07715"/>
    </source>
</evidence>
<evidence type="ECO:0000313" key="10">
    <source>
        <dbReference type="EMBL" id="GGW39539.1"/>
    </source>
</evidence>
<dbReference type="Gene3D" id="2.40.170.20">
    <property type="entry name" value="TonB-dependent receptor, beta-barrel domain"/>
    <property type="match status" value="1"/>
</dbReference>
<evidence type="ECO:0000256" key="7">
    <source>
        <dbReference type="PROSITE-ProRule" id="PRU01360"/>
    </source>
</evidence>
<keyword evidence="6 7" id="KW-0998">Cell outer membrane</keyword>
<evidence type="ECO:0000256" key="5">
    <source>
        <dbReference type="ARBA" id="ARBA00023136"/>
    </source>
</evidence>
<dbReference type="SUPFAM" id="SSF56935">
    <property type="entry name" value="Porins"/>
    <property type="match status" value="1"/>
</dbReference>
<dbReference type="InterPro" id="IPR023997">
    <property type="entry name" value="TonB-dep_OMP_SusC/RagA_CS"/>
</dbReference>
<accession>A0A918J0L2</accession>
<feature type="region of interest" description="Disordered" evidence="8">
    <location>
        <begin position="852"/>
        <end position="872"/>
    </location>
</feature>
<dbReference type="NCBIfam" id="TIGR04057">
    <property type="entry name" value="SusC_RagA_signa"/>
    <property type="match status" value="1"/>
</dbReference>
<organism evidence="10 11">
    <name type="scientific">Arenibacter certesii</name>
    <dbReference type="NCBI Taxonomy" id="228955"/>
    <lineage>
        <taxon>Bacteria</taxon>
        <taxon>Pseudomonadati</taxon>
        <taxon>Bacteroidota</taxon>
        <taxon>Flavobacteriia</taxon>
        <taxon>Flavobacteriales</taxon>
        <taxon>Flavobacteriaceae</taxon>
        <taxon>Arenibacter</taxon>
    </lineage>
</organism>
<dbReference type="InterPro" id="IPR008969">
    <property type="entry name" value="CarboxyPept-like_regulatory"/>
</dbReference>
<evidence type="ECO:0000256" key="1">
    <source>
        <dbReference type="ARBA" id="ARBA00004571"/>
    </source>
</evidence>
<evidence type="ECO:0000256" key="6">
    <source>
        <dbReference type="ARBA" id="ARBA00023237"/>
    </source>
</evidence>
<proteinExistence type="inferred from homology"/>
<dbReference type="InterPro" id="IPR012910">
    <property type="entry name" value="Plug_dom"/>
</dbReference>
<feature type="compositionally biased region" description="Polar residues" evidence="8">
    <location>
        <begin position="852"/>
        <end position="861"/>
    </location>
</feature>
<dbReference type="Gene3D" id="2.170.130.10">
    <property type="entry name" value="TonB-dependent receptor, plug domain"/>
    <property type="match status" value="1"/>
</dbReference>
<dbReference type="PROSITE" id="PS52016">
    <property type="entry name" value="TONB_DEPENDENT_REC_3"/>
    <property type="match status" value="1"/>
</dbReference>
<evidence type="ECO:0000313" key="11">
    <source>
        <dbReference type="Proteomes" id="UP000634668"/>
    </source>
</evidence>
<evidence type="ECO:0000256" key="2">
    <source>
        <dbReference type="ARBA" id="ARBA00022448"/>
    </source>
</evidence>
<evidence type="ECO:0000256" key="4">
    <source>
        <dbReference type="ARBA" id="ARBA00022692"/>
    </source>
</evidence>